<dbReference type="PANTHER" id="PTHR24221:SF590">
    <property type="entry name" value="COMPONENT LINKED WITH THE ASSEMBLY OF CYTOCHROME' TRANSPORT TRANSMEMBRANE ATP-BINDING PROTEIN ABC TRANSPORTER CYDD-RELATED"/>
    <property type="match status" value="1"/>
</dbReference>
<keyword evidence="2 8" id="KW-0812">Transmembrane</keyword>
<evidence type="ECO:0000256" key="2">
    <source>
        <dbReference type="ARBA" id="ARBA00022692"/>
    </source>
</evidence>
<dbReference type="PROSITE" id="PS50893">
    <property type="entry name" value="ABC_TRANSPORTER_2"/>
    <property type="match status" value="1"/>
</dbReference>
<dbReference type="InterPro" id="IPR027417">
    <property type="entry name" value="P-loop_NTPase"/>
</dbReference>
<comment type="subcellular location">
    <subcellularLocation>
        <location evidence="1">Cell membrane</location>
        <topology evidence="1">Multi-pass membrane protein</topology>
    </subcellularLocation>
</comment>
<evidence type="ECO:0000256" key="5">
    <source>
        <dbReference type="ARBA" id="ARBA00022989"/>
    </source>
</evidence>
<evidence type="ECO:0000259" key="9">
    <source>
        <dbReference type="PROSITE" id="PS50893"/>
    </source>
</evidence>
<dbReference type="GO" id="GO:0005886">
    <property type="term" value="C:plasma membrane"/>
    <property type="evidence" value="ECO:0007669"/>
    <property type="project" value="UniProtKB-SubCell"/>
</dbReference>
<feature type="domain" description="ABC transmembrane type-1" evidence="10">
    <location>
        <begin position="1"/>
        <end position="155"/>
    </location>
</feature>
<evidence type="ECO:0000256" key="1">
    <source>
        <dbReference type="ARBA" id="ARBA00004651"/>
    </source>
</evidence>
<dbReference type="PROSITE" id="PS50929">
    <property type="entry name" value="ABC_TM1F"/>
    <property type="match status" value="1"/>
</dbReference>
<evidence type="ECO:0000313" key="11">
    <source>
        <dbReference type="EMBL" id="EHN11090.1"/>
    </source>
</evidence>
<feature type="domain" description="ABC transporter" evidence="9">
    <location>
        <begin position="214"/>
        <end position="444"/>
    </location>
</feature>
<keyword evidence="5 8" id="KW-1133">Transmembrane helix</keyword>
<dbReference type="PANTHER" id="PTHR24221">
    <property type="entry name" value="ATP-BINDING CASSETTE SUB-FAMILY B"/>
    <property type="match status" value="1"/>
</dbReference>
<gene>
    <name evidence="11" type="ORF">PAI11_20460</name>
</gene>
<dbReference type="SMART" id="SM00382">
    <property type="entry name" value="AAA"/>
    <property type="match status" value="1"/>
</dbReference>
<dbReference type="AlphaFoldDB" id="H0E5F5"/>
<feature type="compositionally biased region" description="Basic and acidic residues" evidence="7">
    <location>
        <begin position="415"/>
        <end position="435"/>
    </location>
</feature>
<evidence type="ECO:0000256" key="7">
    <source>
        <dbReference type="SAM" id="MobiDB-lite"/>
    </source>
</evidence>
<keyword evidence="12" id="KW-1185">Reference proteome</keyword>
<dbReference type="PATRIC" id="fig|1097667.3.peg.2028"/>
<name>H0E5F5_9ACTN</name>
<dbReference type="Pfam" id="PF00005">
    <property type="entry name" value="ABC_tran"/>
    <property type="match status" value="1"/>
</dbReference>
<feature type="region of interest" description="Disordered" evidence="7">
    <location>
        <begin position="415"/>
        <end position="444"/>
    </location>
</feature>
<feature type="transmembrane region" description="Helical" evidence="8">
    <location>
        <begin position="93"/>
        <end position="120"/>
    </location>
</feature>
<dbReference type="InterPro" id="IPR003439">
    <property type="entry name" value="ABC_transporter-like_ATP-bd"/>
</dbReference>
<dbReference type="Gene3D" id="1.20.1560.10">
    <property type="entry name" value="ABC transporter type 1, transmembrane domain"/>
    <property type="match status" value="1"/>
</dbReference>
<dbReference type="SUPFAM" id="SSF90123">
    <property type="entry name" value="ABC transporter transmembrane region"/>
    <property type="match status" value="1"/>
</dbReference>
<evidence type="ECO:0000259" key="10">
    <source>
        <dbReference type="PROSITE" id="PS50929"/>
    </source>
</evidence>
<keyword evidence="4 11" id="KW-0067">ATP-binding</keyword>
<keyword evidence="3" id="KW-0547">Nucleotide-binding</keyword>
<evidence type="ECO:0000256" key="4">
    <source>
        <dbReference type="ARBA" id="ARBA00022840"/>
    </source>
</evidence>
<proteinExistence type="predicted"/>
<dbReference type="Proteomes" id="UP000005143">
    <property type="component" value="Unassembled WGS sequence"/>
</dbReference>
<dbReference type="Gene3D" id="3.40.50.300">
    <property type="entry name" value="P-loop containing nucleotide triphosphate hydrolases"/>
    <property type="match status" value="1"/>
</dbReference>
<dbReference type="SUPFAM" id="SSF52540">
    <property type="entry name" value="P-loop containing nucleoside triphosphate hydrolases"/>
    <property type="match status" value="1"/>
</dbReference>
<dbReference type="InterPro" id="IPR003593">
    <property type="entry name" value="AAA+_ATPase"/>
</dbReference>
<accession>H0E5F5</accession>
<dbReference type="EMBL" id="AGUD01000168">
    <property type="protein sequence ID" value="EHN11090.1"/>
    <property type="molecule type" value="Genomic_DNA"/>
</dbReference>
<protein>
    <submittedName>
        <fullName evidence="11">Transport ATP-binding protein CydD</fullName>
    </submittedName>
</protein>
<dbReference type="CDD" id="cd03228">
    <property type="entry name" value="ABCC_MRP_Like"/>
    <property type="match status" value="1"/>
</dbReference>
<reference evidence="11 12" key="1">
    <citation type="journal article" date="2013" name="Biodegradation">
        <title>Quantitative proteomic analysis of ibuprofen-degrading Patulibacter sp. strain I11.</title>
        <authorList>
            <person name="Almeida B."/>
            <person name="Kjeldal H."/>
            <person name="Lolas I."/>
            <person name="Knudsen A.D."/>
            <person name="Carvalho G."/>
            <person name="Nielsen K.L."/>
            <person name="Barreto Crespo M.T."/>
            <person name="Stensballe A."/>
            <person name="Nielsen J.L."/>
        </authorList>
    </citation>
    <scope>NUCLEOTIDE SEQUENCE [LARGE SCALE GENOMIC DNA]</scope>
    <source>
        <strain evidence="11 12">I11</strain>
    </source>
</reference>
<dbReference type="PROSITE" id="PS00211">
    <property type="entry name" value="ABC_TRANSPORTER_1"/>
    <property type="match status" value="1"/>
</dbReference>
<evidence type="ECO:0000256" key="3">
    <source>
        <dbReference type="ARBA" id="ARBA00022741"/>
    </source>
</evidence>
<sequence>MLAAVAAVDPLSAGLLAVAAPLVVVFLVLVGHRAQAAADRRHAGLALLGGHLLDVLRGLPVLQAHDRDRAQVEQVRRAGEHYRSGTMATLREAFLSGLVLEFMAMLGTALVAVACGIRLAEGMMDFGPAIAALVLAPEVFLPLRRLGAEFHAAADAEPLLRELAAAGADNGAGMAVDGAAGPVTRGEGVTGPLRARPATSGGAEGVADPRVAPIVLEQVTVRHADRRSPALDRLSATLEPGTTTILRGPSGAGKTTLLRVLLGLTAVDEGRVRCGGDDLSRIDPAAWRRRIAWVPQQPVLLPASLGDNVRLGVDATDGEVRRVLEQVGLLALVAALDGGLDTPLGDGGLPLSAGERRRLAIARALLRDPDLVLVDEPTANLDQRTAEQVVEALAGLLRGRTALVATHDPLPQRLGDRTLRLRAGRRDDRAERGERIATPAGAPR</sequence>
<comment type="caution">
    <text evidence="11">The sequence shown here is derived from an EMBL/GenBank/DDBJ whole genome shotgun (WGS) entry which is preliminary data.</text>
</comment>
<feature type="transmembrane region" description="Helical" evidence="8">
    <location>
        <begin position="12"/>
        <end position="31"/>
    </location>
</feature>
<evidence type="ECO:0000256" key="6">
    <source>
        <dbReference type="ARBA" id="ARBA00023136"/>
    </source>
</evidence>
<organism evidence="11 12">
    <name type="scientific">Patulibacter medicamentivorans</name>
    <dbReference type="NCBI Taxonomy" id="1097667"/>
    <lineage>
        <taxon>Bacteria</taxon>
        <taxon>Bacillati</taxon>
        <taxon>Actinomycetota</taxon>
        <taxon>Thermoleophilia</taxon>
        <taxon>Solirubrobacterales</taxon>
        <taxon>Patulibacteraceae</taxon>
        <taxon>Patulibacter</taxon>
    </lineage>
</organism>
<keyword evidence="6 8" id="KW-0472">Membrane</keyword>
<evidence type="ECO:0000313" key="12">
    <source>
        <dbReference type="Proteomes" id="UP000005143"/>
    </source>
</evidence>
<dbReference type="InterPro" id="IPR036640">
    <property type="entry name" value="ABC1_TM_sf"/>
</dbReference>
<dbReference type="GO" id="GO:0005524">
    <property type="term" value="F:ATP binding"/>
    <property type="evidence" value="ECO:0007669"/>
    <property type="project" value="UniProtKB-KW"/>
</dbReference>
<dbReference type="InterPro" id="IPR011527">
    <property type="entry name" value="ABC1_TM_dom"/>
</dbReference>
<dbReference type="GO" id="GO:0140359">
    <property type="term" value="F:ABC-type transporter activity"/>
    <property type="evidence" value="ECO:0007669"/>
    <property type="project" value="InterPro"/>
</dbReference>
<feature type="region of interest" description="Disordered" evidence="7">
    <location>
        <begin position="183"/>
        <end position="205"/>
    </location>
</feature>
<dbReference type="Pfam" id="PF00664">
    <property type="entry name" value="ABC_membrane"/>
    <property type="match status" value="1"/>
</dbReference>
<dbReference type="InterPro" id="IPR017871">
    <property type="entry name" value="ABC_transporter-like_CS"/>
</dbReference>
<evidence type="ECO:0000256" key="8">
    <source>
        <dbReference type="SAM" id="Phobius"/>
    </source>
</evidence>
<dbReference type="InterPro" id="IPR039421">
    <property type="entry name" value="Type_1_exporter"/>
</dbReference>
<dbReference type="GO" id="GO:0016887">
    <property type="term" value="F:ATP hydrolysis activity"/>
    <property type="evidence" value="ECO:0007669"/>
    <property type="project" value="InterPro"/>
</dbReference>